<evidence type="ECO:0000259" key="1">
    <source>
        <dbReference type="Pfam" id="PF04970"/>
    </source>
</evidence>
<dbReference type="PANTHER" id="PTHR46137">
    <property type="entry name" value="OS05G0310600 PROTEIN"/>
    <property type="match status" value="1"/>
</dbReference>
<comment type="caution">
    <text evidence="2">The sequence shown here is derived from an EMBL/GenBank/DDBJ whole genome shotgun (WGS) entry which is preliminary data.</text>
</comment>
<dbReference type="PANTHER" id="PTHR46137:SF3">
    <property type="entry name" value="OS05G0310600 PROTEIN"/>
    <property type="match status" value="1"/>
</dbReference>
<dbReference type="EMBL" id="LVLJ01003677">
    <property type="protein sequence ID" value="OAE20101.1"/>
    <property type="molecule type" value="Genomic_DNA"/>
</dbReference>
<dbReference type="AlphaFoldDB" id="A0A176VIG0"/>
<name>A0A176VIG0_MARPO</name>
<protein>
    <recommendedName>
        <fullName evidence="1">LRAT domain-containing protein</fullName>
    </recommendedName>
</protein>
<dbReference type="InterPro" id="IPR007053">
    <property type="entry name" value="LRAT_dom"/>
</dbReference>
<keyword evidence="3" id="KW-1185">Reference proteome</keyword>
<dbReference type="Pfam" id="PF04970">
    <property type="entry name" value="LRAT"/>
    <property type="match status" value="1"/>
</dbReference>
<sequence>MLLLRGQSRRGWEGLDPTFKVQSKDSCKVEDSYLTSYAAIMGGIVDADGRLIHIVRNRHLYKDKTHRRTSGLIRPGSKKCQDENCPTYFGDRNCGVIKTCIECFKEDGELHKYYYGNKSYCSWKLIDGESEKSSDPEEILARACCSLENNNFEHYDLLDNNCEDFALYCSTGRRGEESKQISRLGELKHFVSVVDAILQLRRTDAACGCDVHTCTVGPASPLPDPSFFAALRRFS</sequence>
<proteinExistence type="predicted"/>
<evidence type="ECO:0000313" key="2">
    <source>
        <dbReference type="EMBL" id="OAE20101.1"/>
    </source>
</evidence>
<evidence type="ECO:0000313" key="3">
    <source>
        <dbReference type="Proteomes" id="UP000077202"/>
    </source>
</evidence>
<gene>
    <name evidence="2" type="ORF">AXG93_1403s1030</name>
</gene>
<organism evidence="2 3">
    <name type="scientific">Marchantia polymorpha subsp. ruderalis</name>
    <dbReference type="NCBI Taxonomy" id="1480154"/>
    <lineage>
        <taxon>Eukaryota</taxon>
        <taxon>Viridiplantae</taxon>
        <taxon>Streptophyta</taxon>
        <taxon>Embryophyta</taxon>
        <taxon>Marchantiophyta</taxon>
        <taxon>Marchantiopsida</taxon>
        <taxon>Marchantiidae</taxon>
        <taxon>Marchantiales</taxon>
        <taxon>Marchantiaceae</taxon>
        <taxon>Marchantia</taxon>
    </lineage>
</organism>
<dbReference type="Proteomes" id="UP000077202">
    <property type="component" value="Unassembled WGS sequence"/>
</dbReference>
<accession>A0A176VIG0</accession>
<feature type="domain" description="LRAT" evidence="1">
    <location>
        <begin position="91"/>
        <end position="173"/>
    </location>
</feature>
<dbReference type="Gene3D" id="3.90.1720.10">
    <property type="entry name" value="endopeptidase domain like (from Nostoc punctiforme)"/>
    <property type="match status" value="1"/>
</dbReference>
<reference evidence="2" key="1">
    <citation type="submission" date="2016-03" db="EMBL/GenBank/DDBJ databases">
        <title>Mechanisms controlling the formation of the plant cell surface in tip-growing cells are functionally conserved among land plants.</title>
        <authorList>
            <person name="Honkanen S."/>
            <person name="Jones V.A."/>
            <person name="Morieri G."/>
            <person name="Champion C."/>
            <person name="Hetherington A.J."/>
            <person name="Kelly S."/>
            <person name="Saint-Marcoux D."/>
            <person name="Proust H."/>
            <person name="Prescott H."/>
            <person name="Dolan L."/>
        </authorList>
    </citation>
    <scope>NUCLEOTIDE SEQUENCE [LARGE SCALE GENOMIC DNA]</scope>
    <source>
        <tissue evidence="2">Whole gametophyte</tissue>
    </source>
</reference>